<sequence length="365" mass="39186">MERFGLVGLPNAGKSSLYNALTGGGALAAPYAFATKDPNIGVARVPDTRLDQLAIMSKTQKTVHATVQVVDIGGIVEGASKGEGLGNKFLANIREVEATVFVLRAFEDDDVPGPSDPLEHLRIVELELALADLETVESRLPRLQKSSKLDKSVLEEVAALEVALTSLSEGIPLYRAGLSADIRLALAPHFLLTNRRVLAVVNVGENELDKIPEAEASVRAELAPPGSASAAEVEVLGMSVQLEAEAAQLDEADRAEMLGELGLGEGALPRMVRSAYHLLGLRTFITTGEKETRAWTFNAGGKAPECAGKIHSDLQRGFIRAEVIAWDELLEIGSWNKAKDLGKVRSEGKEYEVIDGDVMEIRFNV</sequence>
<dbReference type="InterPro" id="IPR013029">
    <property type="entry name" value="YchF_C"/>
</dbReference>
<dbReference type="Gene3D" id="1.10.150.300">
    <property type="entry name" value="TGS-like domain"/>
    <property type="match status" value="1"/>
</dbReference>
<comment type="cofactor">
    <cofactor evidence="1">
        <name>Mg(2+)</name>
        <dbReference type="ChEBI" id="CHEBI:18420"/>
    </cofactor>
</comment>
<accession>A0A6J7UGA4</accession>
<feature type="domain" description="TGS" evidence="6">
    <location>
        <begin position="280"/>
        <end position="363"/>
    </location>
</feature>
<dbReference type="NCBIfam" id="TIGR00092">
    <property type="entry name" value="redox-regulated ATPase YchF"/>
    <property type="match status" value="1"/>
</dbReference>
<keyword evidence="3" id="KW-0547">Nucleotide-binding</keyword>
<evidence type="ECO:0000256" key="4">
    <source>
        <dbReference type="ARBA" id="ARBA00022840"/>
    </source>
</evidence>
<dbReference type="FunFam" id="3.10.20.30:FF:000001">
    <property type="entry name" value="Ribosome-binding ATPase YchF"/>
    <property type="match status" value="1"/>
</dbReference>
<dbReference type="InterPro" id="IPR023192">
    <property type="entry name" value="TGS-like_dom_sf"/>
</dbReference>
<gene>
    <name evidence="7" type="ORF">UFOPK4347_00670</name>
</gene>
<dbReference type="GO" id="GO:0005737">
    <property type="term" value="C:cytoplasm"/>
    <property type="evidence" value="ECO:0007669"/>
    <property type="project" value="TreeGrafter"/>
</dbReference>
<dbReference type="PANTHER" id="PTHR23305">
    <property type="entry name" value="OBG GTPASE FAMILY"/>
    <property type="match status" value="1"/>
</dbReference>
<dbReference type="Gene3D" id="3.10.20.30">
    <property type="match status" value="1"/>
</dbReference>
<dbReference type="CDD" id="cd04867">
    <property type="entry name" value="TGS_YchF_OLA1"/>
    <property type="match status" value="1"/>
</dbReference>
<dbReference type="GO" id="GO:0005524">
    <property type="term" value="F:ATP binding"/>
    <property type="evidence" value="ECO:0007669"/>
    <property type="project" value="UniProtKB-KW"/>
</dbReference>
<dbReference type="InterPro" id="IPR031167">
    <property type="entry name" value="G_OBG"/>
</dbReference>
<feature type="domain" description="OBG-type G" evidence="5">
    <location>
        <begin position="2"/>
        <end position="258"/>
    </location>
</feature>
<dbReference type="Pfam" id="PF06071">
    <property type="entry name" value="YchF-GTPase_C"/>
    <property type="match status" value="1"/>
</dbReference>
<keyword evidence="4" id="KW-0067">ATP-binding</keyword>
<dbReference type="PIRSF" id="PIRSF006641">
    <property type="entry name" value="CHP00092"/>
    <property type="match status" value="1"/>
</dbReference>
<dbReference type="SUPFAM" id="SSF81271">
    <property type="entry name" value="TGS-like"/>
    <property type="match status" value="1"/>
</dbReference>
<evidence type="ECO:0000313" key="7">
    <source>
        <dbReference type="EMBL" id="CAB5063956.1"/>
    </source>
</evidence>
<dbReference type="PANTHER" id="PTHR23305:SF18">
    <property type="entry name" value="OBG-TYPE G DOMAIN-CONTAINING PROTEIN"/>
    <property type="match status" value="1"/>
</dbReference>
<proteinExistence type="predicted"/>
<name>A0A6J7UGA4_9ZZZZ</name>
<dbReference type="AlphaFoldDB" id="A0A6J7UGA4"/>
<dbReference type="Gene3D" id="3.40.50.300">
    <property type="entry name" value="P-loop containing nucleotide triphosphate hydrolases"/>
    <property type="match status" value="1"/>
</dbReference>
<dbReference type="SUPFAM" id="SSF52540">
    <property type="entry name" value="P-loop containing nucleoside triphosphate hydrolases"/>
    <property type="match status" value="1"/>
</dbReference>
<dbReference type="PROSITE" id="PS51710">
    <property type="entry name" value="G_OBG"/>
    <property type="match status" value="1"/>
</dbReference>
<dbReference type="InterPro" id="IPR012676">
    <property type="entry name" value="TGS-like"/>
</dbReference>
<dbReference type="GO" id="GO:0046872">
    <property type="term" value="F:metal ion binding"/>
    <property type="evidence" value="ECO:0007669"/>
    <property type="project" value="UniProtKB-KW"/>
</dbReference>
<evidence type="ECO:0000259" key="6">
    <source>
        <dbReference type="PROSITE" id="PS51880"/>
    </source>
</evidence>
<dbReference type="InterPro" id="IPR004396">
    <property type="entry name" value="ATPase_YchF/OLA1"/>
</dbReference>
<organism evidence="7">
    <name type="scientific">freshwater metagenome</name>
    <dbReference type="NCBI Taxonomy" id="449393"/>
    <lineage>
        <taxon>unclassified sequences</taxon>
        <taxon>metagenomes</taxon>
        <taxon>ecological metagenomes</taxon>
    </lineage>
</organism>
<dbReference type="InterPro" id="IPR006073">
    <property type="entry name" value="GTP-bd"/>
</dbReference>
<dbReference type="EMBL" id="CAFBQU010000012">
    <property type="protein sequence ID" value="CAB5063956.1"/>
    <property type="molecule type" value="Genomic_DNA"/>
</dbReference>
<dbReference type="InterPro" id="IPR012675">
    <property type="entry name" value="Beta-grasp_dom_sf"/>
</dbReference>
<dbReference type="PRINTS" id="PR00326">
    <property type="entry name" value="GTP1OBG"/>
</dbReference>
<keyword evidence="2" id="KW-0479">Metal-binding</keyword>
<dbReference type="InterPro" id="IPR004095">
    <property type="entry name" value="TGS"/>
</dbReference>
<protein>
    <submittedName>
        <fullName evidence="7">Unannotated protein</fullName>
    </submittedName>
</protein>
<evidence type="ECO:0000259" key="5">
    <source>
        <dbReference type="PROSITE" id="PS51710"/>
    </source>
</evidence>
<dbReference type="InterPro" id="IPR027417">
    <property type="entry name" value="P-loop_NTPase"/>
</dbReference>
<reference evidence="7" key="1">
    <citation type="submission" date="2020-05" db="EMBL/GenBank/DDBJ databases">
        <authorList>
            <person name="Chiriac C."/>
            <person name="Salcher M."/>
            <person name="Ghai R."/>
            <person name="Kavagutti S V."/>
        </authorList>
    </citation>
    <scope>NUCLEOTIDE SEQUENCE</scope>
</reference>
<dbReference type="Pfam" id="PF01926">
    <property type="entry name" value="MMR_HSR1"/>
    <property type="match status" value="1"/>
</dbReference>
<dbReference type="GO" id="GO:0005525">
    <property type="term" value="F:GTP binding"/>
    <property type="evidence" value="ECO:0007669"/>
    <property type="project" value="InterPro"/>
</dbReference>
<evidence type="ECO:0000256" key="3">
    <source>
        <dbReference type="ARBA" id="ARBA00022741"/>
    </source>
</evidence>
<evidence type="ECO:0000256" key="1">
    <source>
        <dbReference type="ARBA" id="ARBA00001946"/>
    </source>
</evidence>
<evidence type="ECO:0000256" key="2">
    <source>
        <dbReference type="ARBA" id="ARBA00022723"/>
    </source>
</evidence>
<dbReference type="GO" id="GO:0016887">
    <property type="term" value="F:ATP hydrolysis activity"/>
    <property type="evidence" value="ECO:0007669"/>
    <property type="project" value="InterPro"/>
</dbReference>
<dbReference type="PROSITE" id="PS51880">
    <property type="entry name" value="TGS"/>
    <property type="match status" value="1"/>
</dbReference>